<evidence type="ECO:0000313" key="2">
    <source>
        <dbReference type="Proteomes" id="UP000007721"/>
    </source>
</evidence>
<dbReference type="Proteomes" id="UP000007721">
    <property type="component" value="Chromosome"/>
</dbReference>
<dbReference type="HOGENOM" id="CLU_000288_36_12_7"/>
<dbReference type="STRING" id="316067.Geob_1148"/>
<dbReference type="SMART" id="SM00671">
    <property type="entry name" value="SEL1"/>
    <property type="match status" value="2"/>
</dbReference>
<dbReference type="PROSITE" id="PS51257">
    <property type="entry name" value="PROKAR_LIPOPROTEIN"/>
    <property type="match status" value="1"/>
</dbReference>
<sequence>MEKRHLVGWMISIVFVLIAGCATDPAQRQAVLLQAEHKAQYTKALRSIEGHDGEYPARVLRGMEQLKSMAEQGYAPAQFKLAYYYYTGPASYDCLKQDTKEAYYWFGKAAEQNHREAQYEFAMLFNPKSGLKQYADAEKYVYWMQKAADAGYAKAQYALGRMNEKGEYVPQDVALAKELFEKAAAQGDGQAQRALKRLGK</sequence>
<dbReference type="SUPFAM" id="SSF81901">
    <property type="entry name" value="HCP-like"/>
    <property type="match status" value="1"/>
</dbReference>
<dbReference type="AlphaFoldDB" id="B9M398"/>
<reference evidence="1 2" key="1">
    <citation type="submission" date="2009-01" db="EMBL/GenBank/DDBJ databases">
        <title>Complete sequence of Geobacter sp. FRC-32.</title>
        <authorList>
            <consortium name="US DOE Joint Genome Institute"/>
            <person name="Lucas S."/>
            <person name="Copeland A."/>
            <person name="Lapidus A."/>
            <person name="Glavina del Rio T."/>
            <person name="Dalin E."/>
            <person name="Tice H."/>
            <person name="Bruce D."/>
            <person name="Goodwin L."/>
            <person name="Pitluck S."/>
            <person name="Saunders E."/>
            <person name="Brettin T."/>
            <person name="Detter J.C."/>
            <person name="Han C."/>
            <person name="Larimer F."/>
            <person name="Land M."/>
            <person name="Hauser L."/>
            <person name="Kyrpides N."/>
            <person name="Ovchinnikova G."/>
            <person name="Kostka J."/>
            <person name="Richardson P."/>
        </authorList>
    </citation>
    <scope>NUCLEOTIDE SEQUENCE [LARGE SCALE GENOMIC DNA]</scope>
    <source>
        <strain evidence="2">DSM 22248 / JCM 15807 / FRC-32</strain>
    </source>
</reference>
<gene>
    <name evidence="1" type="ordered locus">Geob_1148</name>
</gene>
<dbReference type="Gene3D" id="1.25.40.10">
    <property type="entry name" value="Tetratricopeptide repeat domain"/>
    <property type="match status" value="1"/>
</dbReference>
<name>B9M398_GEODF</name>
<dbReference type="EMBL" id="CP001390">
    <property type="protein sequence ID" value="ACM19508.1"/>
    <property type="molecule type" value="Genomic_DNA"/>
</dbReference>
<dbReference type="PANTHER" id="PTHR11102">
    <property type="entry name" value="SEL-1-LIKE PROTEIN"/>
    <property type="match status" value="1"/>
</dbReference>
<dbReference type="Pfam" id="PF08238">
    <property type="entry name" value="Sel1"/>
    <property type="match status" value="3"/>
</dbReference>
<accession>B9M398</accession>
<protein>
    <submittedName>
        <fullName evidence="1">TPR domain protein, SEL1 repeat subfamily</fullName>
    </submittedName>
</protein>
<evidence type="ECO:0000313" key="1">
    <source>
        <dbReference type="EMBL" id="ACM19508.1"/>
    </source>
</evidence>
<proteinExistence type="predicted"/>
<keyword evidence="2" id="KW-1185">Reference proteome</keyword>
<dbReference type="PANTHER" id="PTHR11102:SF160">
    <property type="entry name" value="ERAD-ASSOCIATED E3 UBIQUITIN-PROTEIN LIGASE COMPONENT HRD3"/>
    <property type="match status" value="1"/>
</dbReference>
<dbReference type="KEGG" id="geo:Geob_1148"/>
<dbReference type="InterPro" id="IPR011990">
    <property type="entry name" value="TPR-like_helical_dom_sf"/>
</dbReference>
<dbReference type="RefSeq" id="WP_012646237.1">
    <property type="nucleotide sequence ID" value="NC_011979.1"/>
</dbReference>
<dbReference type="eggNOG" id="COG0790">
    <property type="taxonomic scope" value="Bacteria"/>
</dbReference>
<dbReference type="InterPro" id="IPR006597">
    <property type="entry name" value="Sel1-like"/>
</dbReference>
<dbReference type="InterPro" id="IPR050767">
    <property type="entry name" value="Sel1_AlgK"/>
</dbReference>
<organism evidence="1 2">
    <name type="scientific">Geotalea daltonii (strain DSM 22248 / JCM 15807 / FRC-32)</name>
    <name type="common">Geobacter daltonii</name>
    <dbReference type="NCBI Taxonomy" id="316067"/>
    <lineage>
        <taxon>Bacteria</taxon>
        <taxon>Pseudomonadati</taxon>
        <taxon>Thermodesulfobacteriota</taxon>
        <taxon>Desulfuromonadia</taxon>
        <taxon>Geobacterales</taxon>
        <taxon>Geobacteraceae</taxon>
        <taxon>Geotalea</taxon>
    </lineage>
</organism>